<feature type="domain" description="Protein kinase" evidence="1">
    <location>
        <begin position="80"/>
        <end position="352"/>
    </location>
</feature>
<dbReference type="SUPFAM" id="SSF56112">
    <property type="entry name" value="Protein kinase-like (PK-like)"/>
    <property type="match status" value="1"/>
</dbReference>
<gene>
    <name evidence="2" type="ORF">EVJ58_g7702</name>
</gene>
<evidence type="ECO:0000313" key="2">
    <source>
        <dbReference type="EMBL" id="TFY56346.1"/>
    </source>
</evidence>
<dbReference type="InterPro" id="IPR000719">
    <property type="entry name" value="Prot_kinase_dom"/>
</dbReference>
<name>A0A4Y9Y1L7_9APHY</name>
<dbReference type="InterPro" id="IPR051681">
    <property type="entry name" value="Ser/Thr_Kinases-Pseudokinases"/>
</dbReference>
<dbReference type="InterPro" id="IPR024500">
    <property type="entry name" value="DUF3074"/>
</dbReference>
<dbReference type="Pfam" id="PF11274">
    <property type="entry name" value="DUF3074"/>
    <property type="match status" value="1"/>
</dbReference>
<evidence type="ECO:0000259" key="1">
    <source>
        <dbReference type="PROSITE" id="PS50011"/>
    </source>
</evidence>
<sequence length="635" mass="72906">MRDKIALLKECLDSSAEVEKLMTTSGEDAAALIDVLDDVMNSIEPYERLYSTVFHTLRKICVKHGILPTSLSASTRDLYIVNDGPEAFGGFAEVWRGHLRGQEVGVKVIKIAVKGSADSVLKSFCREAITWKRLSHTRIVPFFGIDKRRFPLSMVCKWMVGGDVTSFLKDNPNENRPHLVLDIAHGLEYLHSNAVGIVHGDLKGANILIDENRRACLSDFGLTTILYRPETIHVVTNVSVFASTARWMAPELHDPDKFGLEHGNPTKESDVYSFSMVMWELFTGRFPYDESRMDAQVLHKVLMGKRPLRPADATSLGLSTEVWEIMEKCWREDRRKRPRIHFILQDLKKAFYFHDKTIPTPQHLELDPATPAKDAAHEVPGLIDKRLKITLTPMQLSDLLPEKQNVAAGRWIMNHTLAWERCRVFRPLEYYRGTIKTSWRCIDEANESPWDCRVSRHDPRDITLDQFWHHLAVNKYSTEQLFVRELKSVKLLVERSRTESLWSVRYKYPSFQRERQFYIVRTLFLDKKAKRGLVVSRPVDYGGRVPRDIIIGRYAGAEQFAVLENGQIEWRLAETWHLGGNWKPANRSRDGAIAQTVVDFFKCFNATASTERRRSWPNYQIGTATPNSGFVLPPP</sequence>
<dbReference type="PANTHER" id="PTHR44329">
    <property type="entry name" value="SERINE/THREONINE-PROTEIN KINASE TNNI3K-RELATED"/>
    <property type="match status" value="1"/>
</dbReference>
<dbReference type="SMART" id="SM00220">
    <property type="entry name" value="S_TKc"/>
    <property type="match status" value="1"/>
</dbReference>
<dbReference type="PROSITE" id="PS00108">
    <property type="entry name" value="PROTEIN_KINASE_ST"/>
    <property type="match status" value="1"/>
</dbReference>
<evidence type="ECO:0000313" key="3">
    <source>
        <dbReference type="Proteomes" id="UP000298390"/>
    </source>
</evidence>
<dbReference type="InterPro" id="IPR011009">
    <property type="entry name" value="Kinase-like_dom_sf"/>
</dbReference>
<dbReference type="Pfam" id="PF07714">
    <property type="entry name" value="PK_Tyr_Ser-Thr"/>
    <property type="match status" value="1"/>
</dbReference>
<dbReference type="InterPro" id="IPR001245">
    <property type="entry name" value="Ser-Thr/Tyr_kinase_cat_dom"/>
</dbReference>
<dbReference type="Proteomes" id="UP000298390">
    <property type="component" value="Unassembled WGS sequence"/>
</dbReference>
<dbReference type="Gene3D" id="1.10.510.10">
    <property type="entry name" value="Transferase(Phosphotransferase) domain 1"/>
    <property type="match status" value="1"/>
</dbReference>
<dbReference type="InterPro" id="IPR008271">
    <property type="entry name" value="Ser/Thr_kinase_AS"/>
</dbReference>
<dbReference type="STRING" id="34475.A0A4Y9Y1L7"/>
<proteinExistence type="predicted"/>
<organism evidence="2 3">
    <name type="scientific">Rhodofomes roseus</name>
    <dbReference type="NCBI Taxonomy" id="34475"/>
    <lineage>
        <taxon>Eukaryota</taxon>
        <taxon>Fungi</taxon>
        <taxon>Dikarya</taxon>
        <taxon>Basidiomycota</taxon>
        <taxon>Agaricomycotina</taxon>
        <taxon>Agaricomycetes</taxon>
        <taxon>Polyporales</taxon>
        <taxon>Rhodofomes</taxon>
    </lineage>
</organism>
<dbReference type="GO" id="GO:0004674">
    <property type="term" value="F:protein serine/threonine kinase activity"/>
    <property type="evidence" value="ECO:0007669"/>
    <property type="project" value="TreeGrafter"/>
</dbReference>
<dbReference type="GO" id="GO:0005524">
    <property type="term" value="F:ATP binding"/>
    <property type="evidence" value="ECO:0007669"/>
    <property type="project" value="InterPro"/>
</dbReference>
<dbReference type="AlphaFoldDB" id="A0A4Y9Y1L7"/>
<protein>
    <recommendedName>
        <fullName evidence="1">Protein kinase domain-containing protein</fullName>
    </recommendedName>
</protein>
<dbReference type="PROSITE" id="PS50011">
    <property type="entry name" value="PROTEIN_KINASE_DOM"/>
    <property type="match status" value="1"/>
</dbReference>
<accession>A0A4Y9Y1L7</accession>
<reference evidence="2 3" key="1">
    <citation type="submission" date="2019-01" db="EMBL/GenBank/DDBJ databases">
        <title>Genome sequencing of the rare red list fungi Fomitopsis rosea.</title>
        <authorList>
            <person name="Buettner E."/>
            <person name="Kellner H."/>
        </authorList>
    </citation>
    <scope>NUCLEOTIDE SEQUENCE [LARGE SCALE GENOMIC DNA]</scope>
    <source>
        <strain evidence="2 3">DSM 105464</strain>
    </source>
</reference>
<comment type="caution">
    <text evidence="2">The sequence shown here is derived from an EMBL/GenBank/DDBJ whole genome shotgun (WGS) entry which is preliminary data.</text>
</comment>
<dbReference type="EMBL" id="SEKV01000512">
    <property type="protein sequence ID" value="TFY56346.1"/>
    <property type="molecule type" value="Genomic_DNA"/>
</dbReference>